<protein>
    <submittedName>
        <fullName evidence="1">Uncharacterized protein</fullName>
    </submittedName>
</protein>
<evidence type="ECO:0000313" key="1">
    <source>
        <dbReference type="EMBL" id="GFO37911.1"/>
    </source>
</evidence>
<comment type="caution">
    <text evidence="1">The sequence shown here is derived from an EMBL/GenBank/DDBJ whole genome shotgun (WGS) entry which is preliminary data.</text>
</comment>
<name>A0AAV4D1F3_9GAST</name>
<proteinExistence type="predicted"/>
<gene>
    <name evidence="1" type="ORF">PoB_006441600</name>
</gene>
<dbReference type="EMBL" id="BLXT01007308">
    <property type="protein sequence ID" value="GFO37911.1"/>
    <property type="molecule type" value="Genomic_DNA"/>
</dbReference>
<evidence type="ECO:0000313" key="2">
    <source>
        <dbReference type="Proteomes" id="UP000735302"/>
    </source>
</evidence>
<dbReference type="Proteomes" id="UP000735302">
    <property type="component" value="Unassembled WGS sequence"/>
</dbReference>
<sequence length="135" mass="15330">MFIFSSTKLERAPRLGDSPSTAGQARVSGLFQTGVSKTSVFFTVLTINKARPRVDPVFTRPLPGASDQHKHFRWMDVRPRMETPFPVLARSPQISWSRTTYNYKSCSTSAKPTCSAHVVFYHTHKNLHCEFNTRP</sequence>
<reference evidence="1 2" key="1">
    <citation type="journal article" date="2021" name="Elife">
        <title>Chloroplast acquisition without the gene transfer in kleptoplastic sea slugs, Plakobranchus ocellatus.</title>
        <authorList>
            <person name="Maeda T."/>
            <person name="Takahashi S."/>
            <person name="Yoshida T."/>
            <person name="Shimamura S."/>
            <person name="Takaki Y."/>
            <person name="Nagai Y."/>
            <person name="Toyoda A."/>
            <person name="Suzuki Y."/>
            <person name="Arimoto A."/>
            <person name="Ishii H."/>
            <person name="Satoh N."/>
            <person name="Nishiyama T."/>
            <person name="Hasebe M."/>
            <person name="Maruyama T."/>
            <person name="Minagawa J."/>
            <person name="Obokata J."/>
            <person name="Shigenobu S."/>
        </authorList>
    </citation>
    <scope>NUCLEOTIDE SEQUENCE [LARGE SCALE GENOMIC DNA]</scope>
</reference>
<keyword evidence="2" id="KW-1185">Reference proteome</keyword>
<organism evidence="1 2">
    <name type="scientific">Plakobranchus ocellatus</name>
    <dbReference type="NCBI Taxonomy" id="259542"/>
    <lineage>
        <taxon>Eukaryota</taxon>
        <taxon>Metazoa</taxon>
        <taxon>Spiralia</taxon>
        <taxon>Lophotrochozoa</taxon>
        <taxon>Mollusca</taxon>
        <taxon>Gastropoda</taxon>
        <taxon>Heterobranchia</taxon>
        <taxon>Euthyneura</taxon>
        <taxon>Panpulmonata</taxon>
        <taxon>Sacoglossa</taxon>
        <taxon>Placobranchoidea</taxon>
        <taxon>Plakobranchidae</taxon>
        <taxon>Plakobranchus</taxon>
    </lineage>
</organism>
<accession>A0AAV4D1F3</accession>
<dbReference type="AlphaFoldDB" id="A0AAV4D1F3"/>